<accession>A0ABY2UGC5</accession>
<comment type="caution">
    <text evidence="1">The sequence shown here is derived from an EMBL/GenBank/DDBJ whole genome shotgun (WGS) entry which is preliminary data.</text>
</comment>
<gene>
    <name evidence="1" type="ORF">FDY93_13460</name>
</gene>
<protein>
    <submittedName>
        <fullName evidence="1">Uncharacterized protein</fullName>
    </submittedName>
</protein>
<dbReference type="RefSeq" id="WP_138236274.1">
    <property type="nucleotide sequence ID" value="NZ_CP185860.1"/>
</dbReference>
<sequence>MNWFQKPKYPVKEQLPKIAHHEQLPEGAVELARIADPNSERYTIFFVRQGKFLSVLEAGSWLLKDGTPHYRCSQVDFPLGVLPWFADTLTEFRKPPAQGGLHAGAMTSADEDVEGEMLCIQRAMSAGRGVGGYSIVNRSRKDHSARLEEHFSPHRITFADNFLYDAGLLDLIKDLGEKYRRGEL</sequence>
<evidence type="ECO:0000313" key="1">
    <source>
        <dbReference type="EMBL" id="TLM76386.1"/>
    </source>
</evidence>
<organism evidence="1 2">
    <name type="scientific">Microbulbifer harenosus</name>
    <dbReference type="NCBI Taxonomy" id="2576840"/>
    <lineage>
        <taxon>Bacteria</taxon>
        <taxon>Pseudomonadati</taxon>
        <taxon>Pseudomonadota</taxon>
        <taxon>Gammaproteobacteria</taxon>
        <taxon>Cellvibrionales</taxon>
        <taxon>Microbulbiferaceae</taxon>
        <taxon>Microbulbifer</taxon>
    </lineage>
</organism>
<reference evidence="1 2" key="1">
    <citation type="submission" date="2019-05" db="EMBL/GenBank/DDBJ databases">
        <title>Microbulbifer harenosus sp. nov., an alginate-degrading bacterium isolated from coastal sand.</title>
        <authorList>
            <person name="Huang H."/>
            <person name="Mo K."/>
            <person name="Bao S."/>
        </authorList>
    </citation>
    <scope>NUCLEOTIDE SEQUENCE [LARGE SCALE GENOMIC DNA]</scope>
    <source>
        <strain evidence="1 2">HB161719</strain>
    </source>
</reference>
<dbReference type="Proteomes" id="UP000306791">
    <property type="component" value="Unassembled WGS sequence"/>
</dbReference>
<evidence type="ECO:0000313" key="2">
    <source>
        <dbReference type="Proteomes" id="UP000306791"/>
    </source>
</evidence>
<name>A0ABY2UGC5_9GAMM</name>
<proteinExistence type="predicted"/>
<dbReference type="EMBL" id="VANI01000014">
    <property type="protein sequence ID" value="TLM76386.1"/>
    <property type="molecule type" value="Genomic_DNA"/>
</dbReference>
<keyword evidence="2" id="KW-1185">Reference proteome</keyword>